<keyword evidence="1" id="KW-0472">Membrane</keyword>
<keyword evidence="1" id="KW-1133">Transmembrane helix</keyword>
<dbReference type="GO" id="GO:0006508">
    <property type="term" value="P:proteolysis"/>
    <property type="evidence" value="ECO:0007669"/>
    <property type="project" value="InterPro"/>
</dbReference>
<feature type="transmembrane region" description="Helical" evidence="1">
    <location>
        <begin position="6"/>
        <end position="27"/>
    </location>
</feature>
<dbReference type="InterPro" id="IPR001096">
    <property type="entry name" value="Peptidase_C13"/>
</dbReference>
<feature type="non-terminal residue" evidence="2">
    <location>
        <position position="393"/>
    </location>
</feature>
<dbReference type="AlphaFoldDB" id="X0T883"/>
<dbReference type="GO" id="GO:0008233">
    <property type="term" value="F:peptidase activity"/>
    <property type="evidence" value="ECO:0007669"/>
    <property type="project" value="InterPro"/>
</dbReference>
<proteinExistence type="predicted"/>
<gene>
    <name evidence="2" type="ORF">S01H1_14378</name>
</gene>
<dbReference type="Pfam" id="PF01650">
    <property type="entry name" value="Peptidase_C13"/>
    <property type="match status" value="1"/>
</dbReference>
<comment type="caution">
    <text evidence="2">The sequence shown here is derived from an EMBL/GenBank/DDBJ whole genome shotgun (WGS) entry which is preliminary data.</text>
</comment>
<accession>X0T883</accession>
<evidence type="ECO:0000313" key="2">
    <source>
        <dbReference type="EMBL" id="GAF83516.1"/>
    </source>
</evidence>
<organism evidence="2">
    <name type="scientific">marine sediment metagenome</name>
    <dbReference type="NCBI Taxonomy" id="412755"/>
    <lineage>
        <taxon>unclassified sequences</taxon>
        <taxon>metagenomes</taxon>
        <taxon>ecological metagenomes</taxon>
    </lineage>
</organism>
<keyword evidence="1" id="KW-0812">Transmembrane</keyword>
<name>X0T883_9ZZZZ</name>
<evidence type="ECO:0000256" key="1">
    <source>
        <dbReference type="SAM" id="Phobius"/>
    </source>
</evidence>
<dbReference type="EMBL" id="BARS01007474">
    <property type="protein sequence ID" value="GAF83516.1"/>
    <property type="molecule type" value="Genomic_DNA"/>
</dbReference>
<protein>
    <submittedName>
        <fullName evidence="2">Uncharacterized protein</fullName>
    </submittedName>
</protein>
<sequence>MNQKIVVPIIAIVIIAILVVALVIVFLPSGHTPTQRSKKAIILSSANDFYRKDGEPDFNGGDDSKFSSETGRWVGEFNPNGYGAQDSLIPGYDDPGAIQMIAKGNFSIAYVNMEFVYNWTKYYPLLKYGAYNLSAWVNITTNSWTPSTIVPPGTGARIGLRWLNSSYDVVRTDWSIGIYETFAGWTFLNVTGVADNSITQLHLVLAVEGNMSGTDMVLFDNVNVDYWFPPPIPTPPPSNVDTDGFPAQALQVYWVLKNRGYTDDNIFLMLYHTGDSIIDINASDGIPNDLVGAVIDVENDDVNTSRFKIELDVSISGSFASEIQTNDELIIFITDHGSNKVLGDGNATFHFEADDSYITEVEFYNLVKQINCVRMLINIDMCFSGNFKGEFRP</sequence>
<dbReference type="Gene3D" id="3.40.50.1460">
    <property type="match status" value="1"/>
</dbReference>
<reference evidence="2" key="1">
    <citation type="journal article" date="2014" name="Front. Microbiol.">
        <title>High frequency of phylogenetically diverse reductive dehalogenase-homologous genes in deep subseafloor sedimentary metagenomes.</title>
        <authorList>
            <person name="Kawai M."/>
            <person name="Futagami T."/>
            <person name="Toyoda A."/>
            <person name="Takaki Y."/>
            <person name="Nishi S."/>
            <person name="Hori S."/>
            <person name="Arai W."/>
            <person name="Tsubouchi T."/>
            <person name="Morono Y."/>
            <person name="Uchiyama I."/>
            <person name="Ito T."/>
            <person name="Fujiyama A."/>
            <person name="Inagaki F."/>
            <person name="Takami H."/>
        </authorList>
    </citation>
    <scope>NUCLEOTIDE SEQUENCE</scope>
    <source>
        <strain evidence="2">Expedition CK06-06</strain>
    </source>
</reference>